<name>H5TUI3_GORO1</name>
<organism evidence="1 2">
    <name type="scientific">Gordonia otitidis (strain DSM 44809 / CCUG 52243 / JCM 12355 / NBRC 100426 / IFM 10032)</name>
    <dbReference type="NCBI Taxonomy" id="1108044"/>
    <lineage>
        <taxon>Bacteria</taxon>
        <taxon>Bacillati</taxon>
        <taxon>Actinomycetota</taxon>
        <taxon>Actinomycetes</taxon>
        <taxon>Mycobacteriales</taxon>
        <taxon>Gordoniaceae</taxon>
        <taxon>Gordonia</taxon>
    </lineage>
</organism>
<keyword evidence="2" id="KW-1185">Reference proteome</keyword>
<dbReference type="RefSeq" id="WP_007241294.1">
    <property type="nucleotide sequence ID" value="NZ_BAFB01000266.1"/>
</dbReference>
<dbReference type="AlphaFoldDB" id="H5TUI3"/>
<gene>
    <name evidence="1" type="ORF">GOOTI_266_00310</name>
</gene>
<sequence>MGKIPRYRTKDLGDGPGCSTKVFEIAFDSALRAPARHHLHAIMVEDNNGRPREFTPFQFFTRG</sequence>
<protein>
    <submittedName>
        <fullName evidence="1">Uncharacterized protein</fullName>
    </submittedName>
</protein>
<feature type="non-terminal residue" evidence="1">
    <location>
        <position position="63"/>
    </location>
</feature>
<proteinExistence type="predicted"/>
<evidence type="ECO:0000313" key="2">
    <source>
        <dbReference type="Proteomes" id="UP000005038"/>
    </source>
</evidence>
<comment type="caution">
    <text evidence="1">The sequence shown here is derived from an EMBL/GenBank/DDBJ whole genome shotgun (WGS) entry which is preliminary data.</text>
</comment>
<accession>H5TUI3</accession>
<evidence type="ECO:0000313" key="1">
    <source>
        <dbReference type="EMBL" id="GAB37141.1"/>
    </source>
</evidence>
<reference evidence="1" key="1">
    <citation type="submission" date="2012-02" db="EMBL/GenBank/DDBJ databases">
        <title>Whole genome shotgun sequence of Gordonia otitidis NBRC 100426.</title>
        <authorList>
            <person name="Yoshida I."/>
            <person name="Hosoyama A."/>
            <person name="Tsuchikane K."/>
            <person name="Katsumata H."/>
            <person name="Yamazaki S."/>
            <person name="Fujita N."/>
        </authorList>
    </citation>
    <scope>NUCLEOTIDE SEQUENCE [LARGE SCALE GENOMIC DNA]</scope>
    <source>
        <strain evidence="1">NBRC 100426</strain>
    </source>
</reference>
<dbReference type="Proteomes" id="UP000005038">
    <property type="component" value="Unassembled WGS sequence"/>
</dbReference>
<dbReference type="EMBL" id="BAFB01000266">
    <property type="protein sequence ID" value="GAB37141.1"/>
    <property type="molecule type" value="Genomic_DNA"/>
</dbReference>